<evidence type="ECO:0000313" key="1">
    <source>
        <dbReference type="EMBL" id="KKZ10624.1"/>
    </source>
</evidence>
<protein>
    <recommendedName>
        <fullName evidence="3">CRISPR-associated protein Cse3</fullName>
    </recommendedName>
</protein>
<dbReference type="InterPro" id="IPR010179">
    <property type="entry name" value="CRISPR-assoc_prot_Cse3"/>
</dbReference>
<dbReference type="NCBIfam" id="TIGR01907">
    <property type="entry name" value="casE_Cse3"/>
    <property type="match status" value="1"/>
</dbReference>
<sequence length="214" mass="23719">MTLHLAKLTLNLQSSEARRDLADPYDMHRTLNRAFAGSDGLSPFLWRLEDCRPGDLPVILVQSKDAPNWQQLPERWSVDQAQRVWEPEKVILPGQWVRFRVLVNPTISTVPKGVEVQGSARGYRKRLGLIKAEDQLSWFQRQGQRLGLHRVSATVVRSGKVRSSKKKGHPMTVVITLLEGQALVADVAALARGIGTGIGHARMLGLGLISVAPL</sequence>
<comment type="caution">
    <text evidence="1">The sequence shown here is derived from an EMBL/GenBank/DDBJ whole genome shotgun (WGS) entry which is preliminary data.</text>
</comment>
<dbReference type="SMART" id="SM01101">
    <property type="entry name" value="CRISPR_assoc"/>
    <property type="match status" value="1"/>
</dbReference>
<accession>A0A6N3X2D9</accession>
<dbReference type="Proteomes" id="UP000035054">
    <property type="component" value="Unassembled WGS sequence"/>
</dbReference>
<name>A0A6N3X2D9_9SYNE</name>
<evidence type="ECO:0000313" key="2">
    <source>
        <dbReference type="Proteomes" id="UP000035054"/>
    </source>
</evidence>
<dbReference type="Pfam" id="PF08798">
    <property type="entry name" value="CRISPR_assoc"/>
    <property type="match status" value="1"/>
</dbReference>
<dbReference type="AlphaFoldDB" id="A0A6N3X2D9"/>
<organism evidence="1 2">
    <name type="scientific">Candidatus Synechococcus spongiarum 142</name>
    <dbReference type="NCBI Taxonomy" id="1608213"/>
    <lineage>
        <taxon>Bacteria</taxon>
        <taxon>Bacillati</taxon>
        <taxon>Cyanobacteriota</taxon>
        <taxon>Cyanophyceae</taxon>
        <taxon>Synechococcales</taxon>
        <taxon>Synechococcaceae</taxon>
        <taxon>Synechococcus</taxon>
    </lineage>
</organism>
<dbReference type="SUPFAM" id="SSF117987">
    <property type="entry name" value="CRISPR-associated protein"/>
    <property type="match status" value="2"/>
</dbReference>
<dbReference type="EMBL" id="JXUO01000310">
    <property type="protein sequence ID" value="KKZ10624.1"/>
    <property type="molecule type" value="Genomic_DNA"/>
</dbReference>
<evidence type="ECO:0008006" key="3">
    <source>
        <dbReference type="Google" id="ProtNLM"/>
    </source>
</evidence>
<proteinExistence type="predicted"/>
<dbReference type="Gene3D" id="3.30.70.1210">
    <property type="entry name" value="Crispr-associated protein, domain 2"/>
    <property type="match status" value="1"/>
</dbReference>
<gene>
    <name evidence="1" type="ORF">TH68_10070</name>
</gene>
<reference evidence="1 2" key="1">
    <citation type="submission" date="2015-01" db="EMBL/GenBank/DDBJ databases">
        <title>Lifestyle Evolution in Cyanobacterial Symbionts of Sponges.</title>
        <authorList>
            <person name="Burgsdorf I."/>
            <person name="Slaby B.M."/>
            <person name="Handley K.M."/>
            <person name="Haber M."/>
            <person name="Blom J."/>
            <person name="Marshall C.W."/>
            <person name="Gilbert J.A."/>
            <person name="Hentschel U."/>
            <person name="Steindler L."/>
        </authorList>
    </citation>
    <scope>NUCLEOTIDE SEQUENCE [LARGE SCALE GENOMIC DNA]</scope>
    <source>
        <strain evidence="1">142</strain>
    </source>
</reference>
<dbReference type="Gene3D" id="3.30.70.1200">
    <property type="entry name" value="Crispr-associated protein, domain 1"/>
    <property type="match status" value="1"/>
</dbReference>
<dbReference type="CDD" id="cd09727">
    <property type="entry name" value="Cas6_I-E"/>
    <property type="match status" value="1"/>
</dbReference>